<name>C9DFY8_BPW14</name>
<dbReference type="RefSeq" id="YP_003358871.1">
    <property type="nucleotide sequence ID" value="NC_013697.1"/>
</dbReference>
<proteinExistence type="predicted"/>
<dbReference type="Proteomes" id="UP000008986">
    <property type="component" value="Segment"/>
</dbReference>
<dbReference type="KEGG" id="vg:8683963"/>
<dbReference type="EMBL" id="GQ357915">
    <property type="protein sequence ID" value="ACV50039.1"/>
    <property type="molecule type" value="Genomic_DNA"/>
</dbReference>
<sequence length="68" mass="7645">MTSFQRIIAIMGTKWLLHPSNKVGRLTPMPVIPERAVKPPARVERLTPFNKDAEQLRKALGAHVDVIC</sequence>
<gene>
    <name evidence="1" type="primary">16</name>
</gene>
<evidence type="ECO:0000313" key="1">
    <source>
        <dbReference type="EMBL" id="ACV50039.1"/>
    </source>
</evidence>
<organism evidence="1 2">
    <name type="scientific">Delftia phage PhiW-14</name>
    <name type="common">Deftia acidovorans bacteriophage phiW-14</name>
    <dbReference type="NCBI Taxonomy" id="665032"/>
    <lineage>
        <taxon>Viruses</taxon>
        <taxon>Duplodnaviria</taxon>
        <taxon>Heunggongvirae</taxon>
        <taxon>Uroviricota</taxon>
        <taxon>Caudoviricetes</taxon>
        <taxon>Ionavirus</taxon>
        <taxon>Ionavirus W14</taxon>
    </lineage>
</organism>
<accession>C9DFY8</accession>
<reference evidence="2" key="1">
    <citation type="submission" date="2009-07" db="EMBL/GenBank/DDBJ databases">
        <authorList>
            <person name="Kropinski A.M."/>
            <person name="Villegas A."/>
            <person name="Lingohr E.J."/>
        </authorList>
    </citation>
    <scope>NUCLEOTIDE SEQUENCE [LARGE SCALE GENOMIC DNA]</scope>
</reference>
<evidence type="ECO:0000313" key="2">
    <source>
        <dbReference type="Proteomes" id="UP000008986"/>
    </source>
</evidence>
<protein>
    <submittedName>
        <fullName evidence="1">Uncharacterized protein</fullName>
    </submittedName>
</protein>
<organismHost>
    <name type="scientific">Delftia acidovorans</name>
    <name type="common">Pseudomonas acidovorans</name>
    <name type="synonym">Comamonas acidovorans</name>
    <dbReference type="NCBI Taxonomy" id="80866"/>
</organismHost>
<keyword evidence="2" id="KW-1185">Reference proteome</keyword>
<dbReference type="GeneID" id="8683963"/>